<dbReference type="EMBL" id="JAENIO010000020">
    <property type="protein sequence ID" value="MBK1834222.1"/>
    <property type="molecule type" value="Genomic_DNA"/>
</dbReference>
<dbReference type="CDD" id="cd02966">
    <property type="entry name" value="TlpA_like_family"/>
    <property type="match status" value="1"/>
</dbReference>
<name>A0A934RQV4_9BACT</name>
<dbReference type="InterPro" id="IPR036249">
    <property type="entry name" value="Thioredoxin-like_sf"/>
</dbReference>
<feature type="signal peptide" evidence="1">
    <location>
        <begin position="1"/>
        <end position="23"/>
    </location>
</feature>
<gene>
    <name evidence="3" type="ORF">JIN78_09130</name>
</gene>
<dbReference type="PROSITE" id="PS51352">
    <property type="entry name" value="THIOREDOXIN_2"/>
    <property type="match status" value="1"/>
</dbReference>
<dbReference type="GO" id="GO:0016209">
    <property type="term" value="F:antioxidant activity"/>
    <property type="evidence" value="ECO:0007669"/>
    <property type="project" value="InterPro"/>
</dbReference>
<dbReference type="SUPFAM" id="SSF52833">
    <property type="entry name" value="Thioredoxin-like"/>
    <property type="match status" value="1"/>
</dbReference>
<accession>A0A934RQV4</accession>
<evidence type="ECO:0000313" key="4">
    <source>
        <dbReference type="Proteomes" id="UP000604083"/>
    </source>
</evidence>
<dbReference type="AlphaFoldDB" id="A0A934RQV4"/>
<dbReference type="InterPro" id="IPR000866">
    <property type="entry name" value="AhpC/TSA"/>
</dbReference>
<dbReference type="Gene3D" id="3.40.30.10">
    <property type="entry name" value="Glutaredoxin"/>
    <property type="match status" value="1"/>
</dbReference>
<dbReference type="RefSeq" id="WP_200391658.1">
    <property type="nucleotide sequence ID" value="NZ_JAENIO010000020.1"/>
</dbReference>
<keyword evidence="4" id="KW-1185">Reference proteome</keyword>
<keyword evidence="1" id="KW-0732">Signal</keyword>
<dbReference type="Pfam" id="PF00578">
    <property type="entry name" value="AhpC-TSA"/>
    <property type="match status" value="1"/>
</dbReference>
<dbReference type="InterPro" id="IPR050553">
    <property type="entry name" value="Thioredoxin_ResA/DsbE_sf"/>
</dbReference>
<protein>
    <submittedName>
        <fullName evidence="3">TlpA family protein disulfide reductase</fullName>
    </submittedName>
</protein>
<organism evidence="3 4">
    <name type="scientific">Roseibacillus ishigakijimensis</name>
    <dbReference type="NCBI Taxonomy" id="454146"/>
    <lineage>
        <taxon>Bacteria</taxon>
        <taxon>Pseudomonadati</taxon>
        <taxon>Verrucomicrobiota</taxon>
        <taxon>Verrucomicrobiia</taxon>
        <taxon>Verrucomicrobiales</taxon>
        <taxon>Verrucomicrobiaceae</taxon>
        <taxon>Roseibacillus</taxon>
    </lineage>
</organism>
<evidence type="ECO:0000256" key="1">
    <source>
        <dbReference type="SAM" id="SignalP"/>
    </source>
</evidence>
<sequence length="357" mass="39984">MNRSHLFRFLLTFLLFPLPSLLADEAGAKKVVADYEREVAAWVAKVNAAPDVEARRQLWKVGPNPDAFGQDLLRQLDGSWNQDWFLDYAPKLLELAPAYSVKPVPTAPDKTPLSVVRSAAERFHFESPKIGALCLALVVDNGPKTRKFLEKVELTHPDKEVQGVAAFALVLLSREMGGGDLEANKQRMERIRKAVIQSAHVKVGQTTIGEMVERFLFATMNLEKGMKAPDILGWNVAGDAMRLKDYRGQPVMIVFWHTRMEAADETMAFLRKVTEQQSSQGAAILGVASESPEQLRHLIKDGTVTWENWLDEKGEIAELYQVARYPACWVLDKQGKIQHRGVPGPFAELTLEALLKE</sequence>
<dbReference type="Proteomes" id="UP000604083">
    <property type="component" value="Unassembled WGS sequence"/>
</dbReference>
<dbReference type="PANTHER" id="PTHR42852:SF13">
    <property type="entry name" value="PROTEIN DIPZ"/>
    <property type="match status" value="1"/>
</dbReference>
<proteinExistence type="predicted"/>
<reference evidence="3" key="1">
    <citation type="submission" date="2021-01" db="EMBL/GenBank/DDBJ databases">
        <title>Modified the classification status of verrucomicrobia.</title>
        <authorList>
            <person name="Feng X."/>
        </authorList>
    </citation>
    <scope>NUCLEOTIDE SEQUENCE</scope>
    <source>
        <strain evidence="3">KCTC 12986</strain>
    </source>
</reference>
<evidence type="ECO:0000313" key="3">
    <source>
        <dbReference type="EMBL" id="MBK1834222.1"/>
    </source>
</evidence>
<dbReference type="PANTHER" id="PTHR42852">
    <property type="entry name" value="THIOL:DISULFIDE INTERCHANGE PROTEIN DSBE"/>
    <property type="match status" value="1"/>
</dbReference>
<feature type="chain" id="PRO_5037464468" evidence="1">
    <location>
        <begin position="24"/>
        <end position="357"/>
    </location>
</feature>
<comment type="caution">
    <text evidence="3">The sequence shown here is derived from an EMBL/GenBank/DDBJ whole genome shotgun (WGS) entry which is preliminary data.</text>
</comment>
<dbReference type="InterPro" id="IPR013766">
    <property type="entry name" value="Thioredoxin_domain"/>
</dbReference>
<evidence type="ECO:0000259" key="2">
    <source>
        <dbReference type="PROSITE" id="PS51352"/>
    </source>
</evidence>
<feature type="domain" description="Thioredoxin" evidence="2">
    <location>
        <begin position="222"/>
        <end position="357"/>
    </location>
</feature>
<dbReference type="GO" id="GO:0016491">
    <property type="term" value="F:oxidoreductase activity"/>
    <property type="evidence" value="ECO:0007669"/>
    <property type="project" value="InterPro"/>
</dbReference>